<keyword evidence="4 6" id="KW-1133">Transmembrane helix</keyword>
<reference evidence="7" key="1">
    <citation type="journal article" date="2023" name="Mol. Phylogenet. Evol.">
        <title>Genome-scale phylogeny and comparative genomics of the fungal order Sordariales.</title>
        <authorList>
            <person name="Hensen N."/>
            <person name="Bonometti L."/>
            <person name="Westerberg I."/>
            <person name="Brannstrom I.O."/>
            <person name="Guillou S."/>
            <person name="Cros-Aarteil S."/>
            <person name="Calhoun S."/>
            <person name="Haridas S."/>
            <person name="Kuo A."/>
            <person name="Mondo S."/>
            <person name="Pangilinan J."/>
            <person name="Riley R."/>
            <person name="LaButti K."/>
            <person name="Andreopoulos B."/>
            <person name="Lipzen A."/>
            <person name="Chen C."/>
            <person name="Yan M."/>
            <person name="Daum C."/>
            <person name="Ng V."/>
            <person name="Clum A."/>
            <person name="Steindorff A."/>
            <person name="Ohm R.A."/>
            <person name="Martin F."/>
            <person name="Silar P."/>
            <person name="Natvig D.O."/>
            <person name="Lalanne C."/>
            <person name="Gautier V."/>
            <person name="Ament-Velasquez S.L."/>
            <person name="Kruys A."/>
            <person name="Hutchinson M.I."/>
            <person name="Powell A.J."/>
            <person name="Barry K."/>
            <person name="Miller A.N."/>
            <person name="Grigoriev I.V."/>
            <person name="Debuchy R."/>
            <person name="Gladieux P."/>
            <person name="Hiltunen Thoren M."/>
            <person name="Johannesson H."/>
        </authorList>
    </citation>
    <scope>NUCLEOTIDE SEQUENCE</scope>
    <source>
        <strain evidence="7">CBS 232.78</strain>
    </source>
</reference>
<evidence type="ECO:0000256" key="3">
    <source>
        <dbReference type="ARBA" id="ARBA00022824"/>
    </source>
</evidence>
<name>A0AAE0NCW6_9PEZI</name>
<protein>
    <submittedName>
        <fullName evidence="7">Uncharacterized protein</fullName>
    </submittedName>
</protein>
<dbReference type="GO" id="GO:0005789">
    <property type="term" value="C:endoplasmic reticulum membrane"/>
    <property type="evidence" value="ECO:0007669"/>
    <property type="project" value="UniProtKB-SubCell"/>
</dbReference>
<sequence length="112" mass="12263">MSSYLESFSKWLQLKIYQLEVTLSVYIFTPIEKFIFYSVLFLLVSLTFIATVLYLPQHVQFVLSRTWFYMHGDAQDAAAAAATKGLLSSAVGTATAAVTAATGTAAAVVREL</sequence>
<organism evidence="7 8">
    <name type="scientific">Podospora didyma</name>
    <dbReference type="NCBI Taxonomy" id="330526"/>
    <lineage>
        <taxon>Eukaryota</taxon>
        <taxon>Fungi</taxon>
        <taxon>Dikarya</taxon>
        <taxon>Ascomycota</taxon>
        <taxon>Pezizomycotina</taxon>
        <taxon>Sordariomycetes</taxon>
        <taxon>Sordariomycetidae</taxon>
        <taxon>Sordariales</taxon>
        <taxon>Podosporaceae</taxon>
        <taxon>Podospora</taxon>
    </lineage>
</organism>
<keyword evidence="3" id="KW-0256">Endoplasmic reticulum</keyword>
<evidence type="ECO:0000256" key="4">
    <source>
        <dbReference type="ARBA" id="ARBA00022989"/>
    </source>
</evidence>
<gene>
    <name evidence="7" type="ORF">B0H63DRAFT_233612</name>
</gene>
<comment type="caution">
    <text evidence="7">The sequence shown here is derived from an EMBL/GenBank/DDBJ whole genome shotgun (WGS) entry which is preliminary data.</text>
</comment>
<dbReference type="InterPro" id="IPR024512">
    <property type="entry name" value="Ser_palmitoyltrfase_ssu-like"/>
</dbReference>
<dbReference type="Proteomes" id="UP001285441">
    <property type="component" value="Unassembled WGS sequence"/>
</dbReference>
<dbReference type="Pfam" id="PF11779">
    <property type="entry name" value="SPT_ssu-like"/>
    <property type="match status" value="1"/>
</dbReference>
<evidence type="ECO:0000256" key="5">
    <source>
        <dbReference type="ARBA" id="ARBA00023136"/>
    </source>
</evidence>
<evidence type="ECO:0000256" key="2">
    <source>
        <dbReference type="ARBA" id="ARBA00022692"/>
    </source>
</evidence>
<keyword evidence="5 6" id="KW-0472">Membrane</keyword>
<feature type="transmembrane region" description="Helical" evidence="6">
    <location>
        <begin position="34"/>
        <end position="55"/>
    </location>
</feature>
<evidence type="ECO:0000313" key="8">
    <source>
        <dbReference type="Proteomes" id="UP001285441"/>
    </source>
</evidence>
<keyword evidence="8" id="KW-1185">Reference proteome</keyword>
<accession>A0AAE0NCW6</accession>
<evidence type="ECO:0000256" key="1">
    <source>
        <dbReference type="ARBA" id="ARBA00004477"/>
    </source>
</evidence>
<proteinExistence type="predicted"/>
<evidence type="ECO:0000256" key="6">
    <source>
        <dbReference type="SAM" id="Phobius"/>
    </source>
</evidence>
<dbReference type="AlphaFoldDB" id="A0AAE0NCW6"/>
<keyword evidence="2 6" id="KW-0812">Transmembrane</keyword>
<evidence type="ECO:0000313" key="7">
    <source>
        <dbReference type="EMBL" id="KAK3378029.1"/>
    </source>
</evidence>
<reference evidence="7" key="2">
    <citation type="submission" date="2023-06" db="EMBL/GenBank/DDBJ databases">
        <authorList>
            <consortium name="Lawrence Berkeley National Laboratory"/>
            <person name="Haridas S."/>
            <person name="Hensen N."/>
            <person name="Bonometti L."/>
            <person name="Westerberg I."/>
            <person name="Brannstrom I.O."/>
            <person name="Guillou S."/>
            <person name="Cros-Aarteil S."/>
            <person name="Calhoun S."/>
            <person name="Kuo A."/>
            <person name="Mondo S."/>
            <person name="Pangilinan J."/>
            <person name="Riley R."/>
            <person name="LaButti K."/>
            <person name="Andreopoulos B."/>
            <person name="Lipzen A."/>
            <person name="Chen C."/>
            <person name="Yanf M."/>
            <person name="Daum C."/>
            <person name="Ng V."/>
            <person name="Clum A."/>
            <person name="Steindorff A."/>
            <person name="Ohm R."/>
            <person name="Martin F."/>
            <person name="Silar P."/>
            <person name="Natvig D."/>
            <person name="Lalanne C."/>
            <person name="Gautier V."/>
            <person name="Ament-velasquez S.L."/>
            <person name="Kruys A."/>
            <person name="Hutchinson M.I."/>
            <person name="Powell A.J."/>
            <person name="Barry K."/>
            <person name="Miller A.N."/>
            <person name="Grigoriev I.V."/>
            <person name="Debuchy R."/>
            <person name="Gladieux P."/>
            <person name="Thoren M.H."/>
            <person name="Johannesson H."/>
        </authorList>
    </citation>
    <scope>NUCLEOTIDE SEQUENCE</scope>
    <source>
        <strain evidence="7">CBS 232.78</strain>
    </source>
</reference>
<dbReference type="EMBL" id="JAULSW010000006">
    <property type="protein sequence ID" value="KAK3378029.1"/>
    <property type="molecule type" value="Genomic_DNA"/>
</dbReference>
<comment type="subcellular location">
    <subcellularLocation>
        <location evidence="1">Endoplasmic reticulum membrane</location>
        <topology evidence="1">Multi-pass membrane protein</topology>
    </subcellularLocation>
</comment>